<evidence type="ECO:0000313" key="1">
    <source>
        <dbReference type="EMBL" id="GAG96789.1"/>
    </source>
</evidence>
<reference evidence="1" key="1">
    <citation type="journal article" date="2014" name="Front. Microbiol.">
        <title>High frequency of phylogenetically diverse reductive dehalogenase-homologous genes in deep subseafloor sedimentary metagenomes.</title>
        <authorList>
            <person name="Kawai M."/>
            <person name="Futagami T."/>
            <person name="Toyoda A."/>
            <person name="Takaki Y."/>
            <person name="Nishi S."/>
            <person name="Hori S."/>
            <person name="Arai W."/>
            <person name="Tsubouchi T."/>
            <person name="Morono Y."/>
            <person name="Uchiyama I."/>
            <person name="Ito T."/>
            <person name="Fujiyama A."/>
            <person name="Inagaki F."/>
            <person name="Takami H."/>
        </authorList>
    </citation>
    <scope>NUCLEOTIDE SEQUENCE</scope>
    <source>
        <strain evidence="1">Expedition CK06-06</strain>
    </source>
</reference>
<gene>
    <name evidence="1" type="ORF">S01H4_45141</name>
</gene>
<proteinExistence type="predicted"/>
<protein>
    <submittedName>
        <fullName evidence="1">Uncharacterized protein</fullName>
    </submittedName>
</protein>
<dbReference type="AlphaFoldDB" id="X1BLH6"/>
<sequence length="268" mass="31432">ILELEFFTKDDKERMGFTYIDPLKLSANIYVEENYDTKRKISYDLTFIVNDAKENIEKGITYLTELKKNINDIDKKKRIDYYIDIHKKSFKYQKATKKGICLFRCICQLKIHKKISDTSLKNGEFIDEFKEANDVISIFSKFKPKVKGFACNHFSFESDKYVLIGNIKFPIDIISNISNILNVSDAPFINEIVEYIGKPKINGFSIGFEKSPLGLENIKFEYKDNKYFIITKFNYTTNNIENIIKTQYLQTLNITKIFISEKNDKKLP</sequence>
<comment type="caution">
    <text evidence="1">The sequence shown here is derived from an EMBL/GenBank/DDBJ whole genome shotgun (WGS) entry which is preliminary data.</text>
</comment>
<name>X1BLH6_9ZZZZ</name>
<feature type="non-terminal residue" evidence="1">
    <location>
        <position position="1"/>
    </location>
</feature>
<organism evidence="1">
    <name type="scientific">marine sediment metagenome</name>
    <dbReference type="NCBI Taxonomy" id="412755"/>
    <lineage>
        <taxon>unclassified sequences</taxon>
        <taxon>metagenomes</taxon>
        <taxon>ecological metagenomes</taxon>
    </lineage>
</organism>
<accession>X1BLH6</accession>
<dbReference type="EMBL" id="BART01025104">
    <property type="protein sequence ID" value="GAG96789.1"/>
    <property type="molecule type" value="Genomic_DNA"/>
</dbReference>